<dbReference type="GO" id="GO:0005777">
    <property type="term" value="C:peroxisome"/>
    <property type="evidence" value="ECO:0007669"/>
    <property type="project" value="TreeGrafter"/>
</dbReference>
<feature type="compositionally biased region" description="Basic and acidic residues" evidence="2">
    <location>
        <begin position="807"/>
        <end position="823"/>
    </location>
</feature>
<sequence length="838" mass="96044">MEVTVQVISLHLAEALPPGRYNLHCSAQTHEGGFVSSSILELNEEKRVIEGNSTALVQTTKKRGKKSTPKNEEWMRFTYTFQHPHSTITLFMKLTDLSVADNQIELARSLLPLSFKPELGAEPQIQCRPAFLTSSLQDLPVTEHIGRLMLTATATYKGKGGGGGRSQELSNEMTWIDLESTQEQFPLMNVTLAESQIAFGRSQETLNSAGTANTHTLMHVSDILTFPQQNGAVLTVMFHSFATEDTLSTFQPMIKQDPADERINSAHQHPFAVWNVEQTHNRAFQYSNILMEESQFVTQDIFSLHLFKSSRPKPIFSAYENVGELLPFFYIHRCWLLDIDKPTLLTDPLMKASKHIVTSLSYTPPVSAYTKFNGLELAVMRVKTSRDEMREFVLTVEIVYKGNSDDSSEPLFLRQVNSLLTDRKIALLQTSSESQNNPIYFFFKNDSTFSESIQRNSPTLLLHIYSVDRLSTEAWWESDVICLAEQTIDNAMYQSLIEDASMDGLRWSIHWQQADLSLEVVIRWKTINMPFLQPMTDEELHSLLLIPHAVIESTDGSHLDHHASSIIEATQYLELIDKLTDQLQQLQGENAHLQEEKGYLKGQLDQQMQQIIALTSKNSIEHMESLPELQALSKSDLIHEIMKFQEALKYEREQKELYQQKVLAVQNELLSSNNSEKDFLALQDAHRSQQTLVKDLQRKVDKYYQCYETSMQQEKVIKQLEAIIAQQEKEKSKEAEKKRVDKYSHFDESNEEQVPEILDRVNRLELIANTAHFNEANFAAVMEQSAAREHLLRENLRVMQETISQLKKENDRLKEAKPRDEGSSRLNRGKRTDPLRTF</sequence>
<evidence type="ECO:0000256" key="2">
    <source>
        <dbReference type="SAM" id="MobiDB-lite"/>
    </source>
</evidence>
<proteinExistence type="predicted"/>
<feature type="region of interest" description="Disordered" evidence="2">
    <location>
        <begin position="807"/>
        <end position="838"/>
    </location>
</feature>
<dbReference type="InParanoid" id="A0A1X7V8Z0"/>
<dbReference type="OrthoDB" id="5956899at2759"/>
<reference evidence="3" key="2">
    <citation type="submission" date="2017-05" db="UniProtKB">
        <authorList>
            <consortium name="EnsemblMetazoa"/>
        </authorList>
    </citation>
    <scope>IDENTIFICATION</scope>
</reference>
<accession>A0A1X7V8Z0</accession>
<dbReference type="PANTHER" id="PTHR21623">
    <property type="entry name" value="SPERIOLIN-BINDING FACTOR"/>
    <property type="match status" value="1"/>
</dbReference>
<dbReference type="EnsemblMetazoa" id="XM_019994489.1">
    <property type="protein sequence ID" value="XP_019850048.1"/>
    <property type="gene ID" value="LOC109580912"/>
</dbReference>
<keyword evidence="1" id="KW-0175">Coiled coil</keyword>
<evidence type="ECO:0000313" key="4">
    <source>
        <dbReference type="Proteomes" id="UP000007879"/>
    </source>
</evidence>
<keyword evidence="4" id="KW-1185">Reference proteome</keyword>
<protein>
    <submittedName>
        <fullName evidence="3">Uncharacterized protein</fullName>
    </submittedName>
</protein>
<dbReference type="InterPro" id="IPR039889">
    <property type="entry name" value="CCD33"/>
</dbReference>
<dbReference type="KEGG" id="aqu:109580912"/>
<name>A0A1X7V8Z0_AMPQE</name>
<reference evidence="4" key="1">
    <citation type="journal article" date="2010" name="Nature">
        <title>The Amphimedon queenslandica genome and the evolution of animal complexity.</title>
        <authorList>
            <person name="Srivastava M."/>
            <person name="Simakov O."/>
            <person name="Chapman J."/>
            <person name="Fahey B."/>
            <person name="Gauthier M.E."/>
            <person name="Mitros T."/>
            <person name="Richards G.S."/>
            <person name="Conaco C."/>
            <person name="Dacre M."/>
            <person name="Hellsten U."/>
            <person name="Larroux C."/>
            <person name="Putnam N.H."/>
            <person name="Stanke M."/>
            <person name="Adamska M."/>
            <person name="Darling A."/>
            <person name="Degnan S.M."/>
            <person name="Oakley T.H."/>
            <person name="Plachetzki D.C."/>
            <person name="Zhai Y."/>
            <person name="Adamski M."/>
            <person name="Calcino A."/>
            <person name="Cummins S.F."/>
            <person name="Goodstein D.M."/>
            <person name="Harris C."/>
            <person name="Jackson D.J."/>
            <person name="Leys S.P."/>
            <person name="Shu S."/>
            <person name="Woodcroft B.J."/>
            <person name="Vervoort M."/>
            <person name="Kosik K.S."/>
            <person name="Manning G."/>
            <person name="Degnan B.M."/>
            <person name="Rokhsar D.S."/>
        </authorList>
    </citation>
    <scope>NUCLEOTIDE SEQUENCE [LARGE SCALE GENOMIC DNA]</scope>
</reference>
<dbReference type="Proteomes" id="UP000007879">
    <property type="component" value="Unassembled WGS sequence"/>
</dbReference>
<dbReference type="PROSITE" id="PS50096">
    <property type="entry name" value="IQ"/>
    <property type="match status" value="1"/>
</dbReference>
<evidence type="ECO:0000256" key="1">
    <source>
        <dbReference type="SAM" id="Coils"/>
    </source>
</evidence>
<evidence type="ECO:0000313" key="3">
    <source>
        <dbReference type="EnsemblMetazoa" id="Aqu2.1.36476_001"/>
    </source>
</evidence>
<dbReference type="STRING" id="400682.A0A1X7V8Z0"/>
<feature type="coiled-coil region" evidence="1">
    <location>
        <begin position="710"/>
        <end position="737"/>
    </location>
</feature>
<dbReference type="PANTHER" id="PTHR21623:SF2">
    <property type="entry name" value="COILED-COIL DOMAIN-CONTAINING PROTEIN 33"/>
    <property type="match status" value="1"/>
</dbReference>
<organism evidence="3">
    <name type="scientific">Amphimedon queenslandica</name>
    <name type="common">Sponge</name>
    <dbReference type="NCBI Taxonomy" id="400682"/>
    <lineage>
        <taxon>Eukaryota</taxon>
        <taxon>Metazoa</taxon>
        <taxon>Porifera</taxon>
        <taxon>Demospongiae</taxon>
        <taxon>Heteroscleromorpha</taxon>
        <taxon>Haplosclerida</taxon>
        <taxon>Niphatidae</taxon>
        <taxon>Amphimedon</taxon>
    </lineage>
</organism>
<gene>
    <name evidence="3" type="primary">109580912</name>
</gene>
<dbReference type="AlphaFoldDB" id="A0A1X7V8Z0"/>
<dbReference type="EnsemblMetazoa" id="Aqu2.1.36476_001">
    <property type="protein sequence ID" value="Aqu2.1.36476_001"/>
    <property type="gene ID" value="Aqu2.1.36476"/>
</dbReference>
<feature type="coiled-coil region" evidence="1">
    <location>
        <begin position="569"/>
        <end position="603"/>
    </location>
</feature>